<proteinExistence type="inferred from homology"/>
<evidence type="ECO:0000313" key="6">
    <source>
        <dbReference type="Proteomes" id="UP000315252"/>
    </source>
</evidence>
<dbReference type="OrthoDB" id="9768668at2"/>
<organism evidence="5 6">
    <name type="scientific">Denitrobaculum tricleocarpae</name>
    <dbReference type="NCBI Taxonomy" id="2591009"/>
    <lineage>
        <taxon>Bacteria</taxon>
        <taxon>Pseudomonadati</taxon>
        <taxon>Pseudomonadota</taxon>
        <taxon>Alphaproteobacteria</taxon>
        <taxon>Rhodospirillales</taxon>
        <taxon>Rhodospirillaceae</taxon>
        <taxon>Denitrobaculum</taxon>
    </lineage>
</organism>
<dbReference type="SUPFAM" id="SSF53383">
    <property type="entry name" value="PLP-dependent transferases"/>
    <property type="match status" value="1"/>
</dbReference>
<reference evidence="5 6" key="1">
    <citation type="submission" date="2019-06" db="EMBL/GenBank/DDBJ databases">
        <title>Whole genome sequence for Rhodospirillaceae sp. R148.</title>
        <authorList>
            <person name="Wang G."/>
        </authorList>
    </citation>
    <scope>NUCLEOTIDE SEQUENCE [LARGE SCALE GENOMIC DNA]</scope>
    <source>
        <strain evidence="5 6">R148</strain>
    </source>
</reference>
<dbReference type="Proteomes" id="UP000315252">
    <property type="component" value="Unassembled WGS sequence"/>
</dbReference>
<dbReference type="RefSeq" id="WP_142893953.1">
    <property type="nucleotide sequence ID" value="NZ_ML660052.1"/>
</dbReference>
<evidence type="ECO:0000256" key="2">
    <source>
        <dbReference type="PIRSR" id="PIRSR000390-1"/>
    </source>
</evidence>
<protein>
    <submittedName>
        <fullName evidence="5">Aminotransferase class I/II-fold pyridoxal phosphate-dependent enzyme</fullName>
    </submittedName>
</protein>
<dbReference type="InterPro" id="IPR015421">
    <property type="entry name" value="PyrdxlP-dep_Trfase_major"/>
</dbReference>
<keyword evidence="6" id="KW-1185">Reference proteome</keyword>
<feature type="modified residue" description="N6-(pyridoxal phosphate)lysine" evidence="3">
    <location>
        <position position="194"/>
    </location>
</feature>
<dbReference type="Gene3D" id="3.40.640.10">
    <property type="entry name" value="Type I PLP-dependent aspartate aminotransferase-like (Major domain)"/>
    <property type="match status" value="1"/>
</dbReference>
<dbReference type="AlphaFoldDB" id="A0A545U0S0"/>
<accession>A0A545U0S0</accession>
<sequence length="415" mass="44778">MAEVTFSGDLSAPDPVPEAGIEAAVRLLRDGRLFRYGEDRSSIPEAALLEQEFAAYQGRKYCVAVNSGGCAIFLALKAAGVCAGDKVLVNAFTLAPVPGAISHAGADPVLVDINDRYVVDLEDLDRKAAESGAGFFLMSFMRGHIPDMDAVVEICARHGITMIEDCAHTMGGGWNGRLTGTFGKAGCFSAQTFKQINSGEGGLIVTDDEDLAARAILLSGSYMLYAQHRARPPMEVFERHRFSTPNCSMRMSGLVAALLRPQLASLDERNLRWRRIYDTLAAELAGIDGLVLPARPAEEDFAPTSMQFSVSPDLLDDGQLAHFIQDADAHGVHVKWFGATDPVGFTSRHDHWRYIDGSAAGAVPNADRILSRLCDFRLPLWLSEADCRTIAAVLKQAVAAARSVGNGSEKIRHTA</sequence>
<dbReference type="EMBL" id="VHSH01000001">
    <property type="protein sequence ID" value="TQV83062.1"/>
    <property type="molecule type" value="Genomic_DNA"/>
</dbReference>
<evidence type="ECO:0000256" key="3">
    <source>
        <dbReference type="PIRSR" id="PIRSR000390-2"/>
    </source>
</evidence>
<dbReference type="InterPro" id="IPR015424">
    <property type="entry name" value="PyrdxlP-dep_Trfase"/>
</dbReference>
<comment type="similarity">
    <text evidence="1 4">Belongs to the DegT/DnrJ/EryC1 family.</text>
</comment>
<dbReference type="GO" id="GO:0000271">
    <property type="term" value="P:polysaccharide biosynthetic process"/>
    <property type="evidence" value="ECO:0007669"/>
    <property type="project" value="TreeGrafter"/>
</dbReference>
<gene>
    <name evidence="5" type="ORF">FKG95_00185</name>
</gene>
<dbReference type="GO" id="GO:0008483">
    <property type="term" value="F:transaminase activity"/>
    <property type="evidence" value="ECO:0007669"/>
    <property type="project" value="UniProtKB-KW"/>
</dbReference>
<evidence type="ECO:0000256" key="4">
    <source>
        <dbReference type="RuleBase" id="RU004508"/>
    </source>
</evidence>
<dbReference type="Gene3D" id="3.90.1150.10">
    <property type="entry name" value="Aspartate Aminotransferase, domain 1"/>
    <property type="match status" value="1"/>
</dbReference>
<dbReference type="InterPro" id="IPR015422">
    <property type="entry name" value="PyrdxlP-dep_Trfase_small"/>
</dbReference>
<name>A0A545U0S0_9PROT</name>
<dbReference type="PANTHER" id="PTHR30244:SF34">
    <property type="entry name" value="DTDP-4-AMINO-4,6-DIDEOXYGALACTOSE TRANSAMINASE"/>
    <property type="match status" value="1"/>
</dbReference>
<evidence type="ECO:0000256" key="1">
    <source>
        <dbReference type="ARBA" id="ARBA00037999"/>
    </source>
</evidence>
<dbReference type="InterPro" id="IPR000653">
    <property type="entry name" value="DegT/StrS_aminotransferase"/>
</dbReference>
<keyword evidence="5" id="KW-0032">Aminotransferase</keyword>
<dbReference type="Pfam" id="PF01041">
    <property type="entry name" value="DegT_DnrJ_EryC1"/>
    <property type="match status" value="1"/>
</dbReference>
<feature type="active site" description="Proton acceptor" evidence="2">
    <location>
        <position position="194"/>
    </location>
</feature>
<dbReference type="PIRSF" id="PIRSF000390">
    <property type="entry name" value="PLP_StrS"/>
    <property type="match status" value="1"/>
</dbReference>
<dbReference type="GO" id="GO:0030170">
    <property type="term" value="F:pyridoxal phosphate binding"/>
    <property type="evidence" value="ECO:0007669"/>
    <property type="project" value="TreeGrafter"/>
</dbReference>
<comment type="caution">
    <text evidence="5">The sequence shown here is derived from an EMBL/GenBank/DDBJ whole genome shotgun (WGS) entry which is preliminary data.</text>
</comment>
<evidence type="ECO:0000313" key="5">
    <source>
        <dbReference type="EMBL" id="TQV83062.1"/>
    </source>
</evidence>
<keyword evidence="5" id="KW-0808">Transferase</keyword>
<keyword evidence="3 4" id="KW-0663">Pyridoxal phosphate</keyword>
<dbReference type="PANTHER" id="PTHR30244">
    <property type="entry name" value="TRANSAMINASE"/>
    <property type="match status" value="1"/>
</dbReference>